<dbReference type="InterPro" id="IPR025662">
    <property type="entry name" value="Sigma_54_int_dom_ATP-bd_1"/>
</dbReference>
<evidence type="ECO:0000259" key="6">
    <source>
        <dbReference type="Pfam" id="PF13476"/>
    </source>
</evidence>
<evidence type="ECO:0000313" key="8">
    <source>
        <dbReference type="Proteomes" id="UP000754750"/>
    </source>
</evidence>
<organism evidence="7 8">
    <name type="scientific">Faecalispora sporosphaeroides</name>
    <dbReference type="NCBI Taxonomy" id="1549"/>
    <lineage>
        <taxon>Bacteria</taxon>
        <taxon>Bacillati</taxon>
        <taxon>Bacillota</taxon>
        <taxon>Clostridia</taxon>
        <taxon>Eubacteriales</taxon>
        <taxon>Oscillospiraceae</taxon>
        <taxon>Faecalispora</taxon>
    </lineage>
</organism>
<feature type="coiled-coil region" evidence="4">
    <location>
        <begin position="248"/>
        <end position="302"/>
    </location>
</feature>
<name>A0A928KWN3_9FIRM</name>
<evidence type="ECO:0000256" key="4">
    <source>
        <dbReference type="SAM" id="Coils"/>
    </source>
</evidence>
<dbReference type="SUPFAM" id="SSF52540">
    <property type="entry name" value="P-loop containing nucleoside triphosphate hydrolases"/>
    <property type="match status" value="2"/>
</dbReference>
<evidence type="ECO:0000256" key="5">
    <source>
        <dbReference type="SAM" id="MobiDB-lite"/>
    </source>
</evidence>
<dbReference type="Pfam" id="PF13476">
    <property type="entry name" value="AAA_23"/>
    <property type="match status" value="1"/>
</dbReference>
<dbReference type="Gene3D" id="3.40.50.300">
    <property type="entry name" value="P-loop containing nucleotide triphosphate hydrolases"/>
    <property type="match status" value="2"/>
</dbReference>
<dbReference type="Proteomes" id="UP000754750">
    <property type="component" value="Unassembled WGS sequence"/>
</dbReference>
<reference evidence="7" key="1">
    <citation type="submission" date="2019-04" db="EMBL/GenBank/DDBJ databases">
        <title>Evolution of Biomass-Degrading Anaerobic Consortia Revealed by Metagenomics.</title>
        <authorList>
            <person name="Peng X."/>
        </authorList>
    </citation>
    <scope>NUCLEOTIDE SEQUENCE</scope>
    <source>
        <strain evidence="7">SIG551</strain>
    </source>
</reference>
<dbReference type="GO" id="GO:0016887">
    <property type="term" value="F:ATP hydrolysis activity"/>
    <property type="evidence" value="ECO:0007669"/>
    <property type="project" value="InterPro"/>
</dbReference>
<dbReference type="PANTHER" id="PTHR32114">
    <property type="entry name" value="ABC TRANSPORTER ABCH.3"/>
    <property type="match status" value="1"/>
</dbReference>
<dbReference type="EMBL" id="SVNY01000002">
    <property type="protein sequence ID" value="MBE6832989.1"/>
    <property type="molecule type" value="Genomic_DNA"/>
</dbReference>
<proteinExistence type="inferred from homology"/>
<evidence type="ECO:0000313" key="7">
    <source>
        <dbReference type="EMBL" id="MBE6832989.1"/>
    </source>
</evidence>
<comment type="similarity">
    <text evidence="1">Belongs to the SMC family. SbcC subfamily.</text>
</comment>
<feature type="domain" description="Rad50/SbcC-type AAA" evidence="6">
    <location>
        <begin position="6"/>
        <end position="278"/>
    </location>
</feature>
<dbReference type="InterPro" id="IPR038729">
    <property type="entry name" value="Rad50/SbcC_AAA"/>
</dbReference>
<feature type="compositionally biased region" description="Basic and acidic residues" evidence="5">
    <location>
        <begin position="556"/>
        <end position="578"/>
    </location>
</feature>
<accession>A0A928KWN3</accession>
<dbReference type="PROSITE" id="PS00675">
    <property type="entry name" value="SIGMA54_INTERACT_1"/>
    <property type="match status" value="1"/>
</dbReference>
<feature type="coiled-coil region" evidence="4">
    <location>
        <begin position="822"/>
        <end position="866"/>
    </location>
</feature>
<feature type="region of interest" description="Disordered" evidence="5">
    <location>
        <begin position="95"/>
        <end position="115"/>
    </location>
</feature>
<sequence>MKPKHLTVSAFGPFAGRVEIPFEQFGSMGLFLITGDTGAGKTTLFDAISFALFGESSGTVRPVESLRSDFARPEEKTYVELSFLHRGQEYFLRRNPKYRRPKKNGEGDTDEPADASLTFPDSKVITGNVRVTGAVTELLGIDYKQFKQIAMIAQGEFLKLLLADHRERAEIFRRVFGTAPLEAVQLELKKREKAARIEWEDSCKAIVQYTGNLLYSEEQTAEPLVQEWAAEQNLHRMDEMTALWNRMLREDEALLKDQRLQQEKLQEADAKLIAELTRAEQINRMFRELEQALLRREELLKQEPQIRQTELRARRAAAAAERVLPYEKIYRSAKENADRLENAIRTSGERSALLEKQLKQLEADWNREREAEPQRTALAERLTGLRSALPDYAHYKMLTQQHRDLERALSQNTSRLEQVTKRREALAQKRDERQALLSQSADAPVSLVKCEKEKDTAEALRANLLLLHEMAKRLEAVEAEHRRAQRDYLAADEEYGRMHQLCEEKERLYFDQQAGVLAGRLRSGEPCPVCGSKEHPHKAEMIGGAPNEQELQQLRGQREQAEARRRETSSQAHGKEVEVQSARQELYRQWKQILPEVAPQEELPALKARIIALGTENTGRKKALEQRCVELKQLCSNRELWAKELDEAQRLLKECEPLVQRETEEQSRLASQVSAKQAEAALVQGKLPCESEEELRRQIAEAETRLEKLKKRLQESEAALTKGRSELESVRAVLRENINQLAEQNQRLEQAEQEYRRALEENRFSEEEYRAALLDQGRVEAWRNEVQAFAESQRFIEETIRRLKEETAGKSPVDTDQLALRQEELKREKSVLDEQVSQTSQRYHGNRRILQQLQDALRHKEKLEQRYLMLSSLSKTANGELPERQKLAFEQYVQAAYFQKVIQEANRRMSRMTNGRFELLRKEISDDNRSQSGLELNVMDYYTGKLRSVRSLSGGESFKASLSLALGLSDVIQSYAGGVQIDTMFIDEGFGTLDSESLDQAISALAALTTGDRLVGIISHVPELKEKIDKKITIQKSVTGSTAVLTSR</sequence>
<dbReference type="GO" id="GO:0006302">
    <property type="term" value="P:double-strand break repair"/>
    <property type="evidence" value="ECO:0007669"/>
    <property type="project" value="InterPro"/>
</dbReference>
<dbReference type="Pfam" id="PF13558">
    <property type="entry name" value="SbcC_Walker_B"/>
    <property type="match status" value="1"/>
</dbReference>
<comment type="caution">
    <text evidence="7">The sequence shown here is derived from an EMBL/GenBank/DDBJ whole genome shotgun (WGS) entry which is preliminary data.</text>
</comment>
<dbReference type="InterPro" id="IPR027417">
    <property type="entry name" value="P-loop_NTPase"/>
</dbReference>
<feature type="region of interest" description="Disordered" evidence="5">
    <location>
        <begin position="552"/>
        <end position="580"/>
    </location>
</feature>
<protein>
    <recommendedName>
        <fullName evidence="3">Nuclease SbcCD subunit C</fullName>
    </recommendedName>
</protein>
<gene>
    <name evidence="7" type="ORF">E7512_05310</name>
</gene>
<evidence type="ECO:0000256" key="3">
    <source>
        <dbReference type="ARBA" id="ARBA00013368"/>
    </source>
</evidence>
<evidence type="ECO:0000256" key="2">
    <source>
        <dbReference type="ARBA" id="ARBA00011322"/>
    </source>
</evidence>
<dbReference type="RefSeq" id="WP_326840133.1">
    <property type="nucleotide sequence ID" value="NZ_SVNY01000002.1"/>
</dbReference>
<comment type="subunit">
    <text evidence="2">Heterodimer of SbcC and SbcD.</text>
</comment>
<dbReference type="AlphaFoldDB" id="A0A928KWN3"/>
<keyword evidence="4" id="KW-0175">Coiled coil</keyword>
<feature type="coiled-coil region" evidence="4">
    <location>
        <begin position="330"/>
        <end position="371"/>
    </location>
</feature>
<evidence type="ECO:0000256" key="1">
    <source>
        <dbReference type="ARBA" id="ARBA00006930"/>
    </source>
</evidence>
<feature type="coiled-coil region" evidence="4">
    <location>
        <begin position="692"/>
        <end position="768"/>
    </location>
</feature>
<feature type="coiled-coil region" evidence="4">
    <location>
        <begin position="467"/>
        <end position="494"/>
    </location>
</feature>
<dbReference type="PANTHER" id="PTHR32114:SF2">
    <property type="entry name" value="ABC TRANSPORTER ABCH.3"/>
    <property type="match status" value="1"/>
</dbReference>